<keyword evidence="3" id="KW-1185">Reference proteome</keyword>
<reference evidence="3" key="1">
    <citation type="journal article" date="2010" name="Nature">
        <title>The Amphimedon queenslandica genome and the evolution of animal complexity.</title>
        <authorList>
            <person name="Srivastava M."/>
            <person name="Simakov O."/>
            <person name="Chapman J."/>
            <person name="Fahey B."/>
            <person name="Gauthier M.E."/>
            <person name="Mitros T."/>
            <person name="Richards G.S."/>
            <person name="Conaco C."/>
            <person name="Dacre M."/>
            <person name="Hellsten U."/>
            <person name="Larroux C."/>
            <person name="Putnam N.H."/>
            <person name="Stanke M."/>
            <person name="Adamska M."/>
            <person name="Darling A."/>
            <person name="Degnan S.M."/>
            <person name="Oakley T.H."/>
            <person name="Plachetzki D.C."/>
            <person name="Zhai Y."/>
            <person name="Adamski M."/>
            <person name="Calcino A."/>
            <person name="Cummins S.F."/>
            <person name="Goodstein D.M."/>
            <person name="Harris C."/>
            <person name="Jackson D.J."/>
            <person name="Leys S.P."/>
            <person name="Shu S."/>
            <person name="Woodcroft B.J."/>
            <person name="Vervoort M."/>
            <person name="Kosik K.S."/>
            <person name="Manning G."/>
            <person name="Degnan B.M."/>
            <person name="Rokhsar D.S."/>
        </authorList>
    </citation>
    <scope>NUCLEOTIDE SEQUENCE [LARGE SCALE GENOMIC DNA]</scope>
</reference>
<organism evidence="2 3">
    <name type="scientific">Amphimedon queenslandica</name>
    <name type="common">Sponge</name>
    <dbReference type="NCBI Taxonomy" id="400682"/>
    <lineage>
        <taxon>Eukaryota</taxon>
        <taxon>Metazoa</taxon>
        <taxon>Porifera</taxon>
        <taxon>Demospongiae</taxon>
        <taxon>Heteroscleromorpha</taxon>
        <taxon>Haplosclerida</taxon>
        <taxon>Niphatidae</taxon>
        <taxon>Amphimedon</taxon>
    </lineage>
</organism>
<name>A0AAN0J0J3_AMPQE</name>
<dbReference type="KEGG" id="aqu:109581149"/>
<dbReference type="Proteomes" id="UP000007879">
    <property type="component" value="Unassembled WGS sequence"/>
</dbReference>
<dbReference type="EnsemblMetazoa" id="XM_019994980.1">
    <property type="protein sequence ID" value="XP_019850539.1"/>
    <property type="gene ID" value="LOC109581149"/>
</dbReference>
<sequence length="230" mass="26866">MPPGKRSKYKYVDSSTDLLPGSYLWWSIDNSIKYKPHRSRYGSVAIYGSIKFVFEHYQKSLPKDPLTGKFPKIELRIGGTLRYKFEICYVIIVCKEKEPTLPYDKYPVWPEGRKIRLNSKNVVSFINSIKVKKIKGAASWNNHVFGFHFPHGQHQMICPKSDFNETDKIIHTSDNCIKKIPQKDLPSGTRSKWICPDEIASDTQIKRKRSNDSHEDERKSKRRHCDNEDM</sequence>
<reference evidence="2" key="2">
    <citation type="submission" date="2024-06" db="UniProtKB">
        <authorList>
            <consortium name="EnsemblMetazoa"/>
        </authorList>
    </citation>
    <scope>IDENTIFICATION</scope>
</reference>
<dbReference type="AlphaFoldDB" id="A0AAN0J0J3"/>
<protein>
    <submittedName>
        <fullName evidence="2">Uncharacterized protein</fullName>
    </submittedName>
</protein>
<feature type="region of interest" description="Disordered" evidence="1">
    <location>
        <begin position="204"/>
        <end position="230"/>
    </location>
</feature>
<proteinExistence type="predicted"/>
<feature type="compositionally biased region" description="Basic and acidic residues" evidence="1">
    <location>
        <begin position="210"/>
        <end position="230"/>
    </location>
</feature>
<evidence type="ECO:0000313" key="3">
    <source>
        <dbReference type="Proteomes" id="UP000007879"/>
    </source>
</evidence>
<dbReference type="GeneID" id="109581149"/>
<evidence type="ECO:0000256" key="1">
    <source>
        <dbReference type="SAM" id="MobiDB-lite"/>
    </source>
</evidence>
<dbReference type="RefSeq" id="XP_019850539.1">
    <property type="nucleotide sequence ID" value="XM_019994980.1"/>
</dbReference>
<evidence type="ECO:0000313" key="2">
    <source>
        <dbReference type="EnsemblMetazoa" id="XP_019850539.1"/>
    </source>
</evidence>
<accession>A0AAN0J0J3</accession>